<keyword evidence="4" id="KW-0336">GPI-anchor</keyword>
<evidence type="ECO:0000313" key="18">
    <source>
        <dbReference type="Proteomes" id="UP001176059"/>
    </source>
</evidence>
<dbReference type="PANTHER" id="PTHR10587:SF98">
    <property type="entry name" value="CHITIN DEACETYLASE"/>
    <property type="match status" value="1"/>
</dbReference>
<keyword evidence="4" id="KW-0325">Glycoprotein</keyword>
<evidence type="ECO:0000259" key="16">
    <source>
        <dbReference type="PROSITE" id="PS51677"/>
    </source>
</evidence>
<dbReference type="GO" id="GO:0005886">
    <property type="term" value="C:plasma membrane"/>
    <property type="evidence" value="ECO:0007669"/>
    <property type="project" value="UniProtKB-SubCell"/>
</dbReference>
<gene>
    <name evidence="17" type="ORF">DFJ43DRAFT_1173231</name>
</gene>
<dbReference type="InterPro" id="IPR002509">
    <property type="entry name" value="NODB_dom"/>
</dbReference>
<dbReference type="AlphaFoldDB" id="A0AA38J606"/>
<dbReference type="InterPro" id="IPR011330">
    <property type="entry name" value="Glyco_hydro/deAcase_b/a-brl"/>
</dbReference>
<keyword evidence="9" id="KW-0449">Lipoprotein</keyword>
<dbReference type="GO" id="GO:0071555">
    <property type="term" value="P:cell wall organization"/>
    <property type="evidence" value="ECO:0007669"/>
    <property type="project" value="UniProtKB-KW"/>
</dbReference>
<evidence type="ECO:0000256" key="5">
    <source>
        <dbReference type="ARBA" id="ARBA00023024"/>
    </source>
</evidence>
<keyword evidence="14" id="KW-0812">Transmembrane</keyword>
<keyword evidence="18" id="KW-1185">Reference proteome</keyword>
<evidence type="ECO:0000256" key="1">
    <source>
        <dbReference type="ARBA" id="ARBA00001941"/>
    </source>
</evidence>
<dbReference type="SUPFAM" id="SSF88713">
    <property type="entry name" value="Glycoside hydrolase/deacetylase"/>
    <property type="match status" value="1"/>
</dbReference>
<dbReference type="GO" id="GO:0009272">
    <property type="term" value="P:fungal-type cell wall biogenesis"/>
    <property type="evidence" value="ECO:0007669"/>
    <property type="project" value="UniProtKB-ARBA"/>
</dbReference>
<comment type="caution">
    <text evidence="17">The sequence shown here is derived from an EMBL/GenBank/DDBJ whole genome shotgun (WGS) entry which is preliminary data.</text>
</comment>
<keyword evidence="14" id="KW-1133">Transmembrane helix</keyword>
<dbReference type="PROSITE" id="PS51677">
    <property type="entry name" value="NODB"/>
    <property type="match status" value="1"/>
</dbReference>
<evidence type="ECO:0000256" key="3">
    <source>
        <dbReference type="ARBA" id="ARBA00022475"/>
    </source>
</evidence>
<keyword evidence="8" id="KW-0170">Cobalt</keyword>
<protein>
    <recommendedName>
        <fullName evidence="12">chitin deacetylase</fullName>
        <ecNumber evidence="12">3.5.1.41</ecNumber>
    </recommendedName>
</protein>
<dbReference type="GO" id="GO:0000272">
    <property type="term" value="P:polysaccharide catabolic process"/>
    <property type="evidence" value="ECO:0007669"/>
    <property type="project" value="UniProtKB-KW"/>
</dbReference>
<dbReference type="Proteomes" id="UP001176059">
    <property type="component" value="Unassembled WGS sequence"/>
</dbReference>
<evidence type="ECO:0000256" key="15">
    <source>
        <dbReference type="SAM" id="SignalP"/>
    </source>
</evidence>
<dbReference type="Pfam" id="PF01522">
    <property type="entry name" value="Polysacc_deac_1"/>
    <property type="match status" value="1"/>
</dbReference>
<feature type="signal peptide" evidence="15">
    <location>
        <begin position="1"/>
        <end position="27"/>
    </location>
</feature>
<keyword evidence="5" id="KW-0146">Chitin degradation</keyword>
<dbReference type="Gene3D" id="3.20.20.370">
    <property type="entry name" value="Glycoside hydrolase/deacetylase"/>
    <property type="match status" value="1"/>
</dbReference>
<comment type="cofactor">
    <cofactor evidence="1">
        <name>Co(2+)</name>
        <dbReference type="ChEBI" id="CHEBI:48828"/>
    </cofactor>
</comment>
<feature type="transmembrane region" description="Helical" evidence="14">
    <location>
        <begin position="341"/>
        <end position="363"/>
    </location>
</feature>
<dbReference type="InterPro" id="IPR050248">
    <property type="entry name" value="Polysacc_deacetylase_ArnD"/>
</dbReference>
<feature type="chain" id="PRO_5041342024" description="chitin deacetylase" evidence="15">
    <location>
        <begin position="28"/>
        <end position="423"/>
    </location>
</feature>
<evidence type="ECO:0000256" key="10">
    <source>
        <dbReference type="ARBA" id="ARBA00023316"/>
    </source>
</evidence>
<reference evidence="17" key="1">
    <citation type="submission" date="2022-08" db="EMBL/GenBank/DDBJ databases">
        <authorList>
            <consortium name="DOE Joint Genome Institute"/>
            <person name="Min B."/>
            <person name="Sierra-Patev S."/>
            <person name="Naranjo-Ortiz M."/>
            <person name="Looney B."/>
            <person name="Konkel Z."/>
            <person name="Slot J.C."/>
            <person name="Sakamoto Y."/>
            <person name="Steenwyk J.L."/>
            <person name="Rokas A."/>
            <person name="Carro J."/>
            <person name="Camarero S."/>
            <person name="Ferreira P."/>
            <person name="Molpeceres G."/>
            <person name="Ruiz-duenas F.J."/>
            <person name="Serrano A."/>
            <person name="Henrissat B."/>
            <person name="Drula E."/>
            <person name="Hughes K.W."/>
            <person name="Mata J.L."/>
            <person name="Ishikawa N.K."/>
            <person name="Vargas-Isla R."/>
            <person name="Ushijima S."/>
            <person name="Smith C.A."/>
            <person name="Ahrendt S."/>
            <person name="Andreopoulos W."/>
            <person name="He G."/>
            <person name="LaButti K."/>
            <person name="Lipzen A."/>
            <person name="Ng V."/>
            <person name="Riley R."/>
            <person name="Sandor L."/>
            <person name="Barry K."/>
            <person name="Martinez A.T."/>
            <person name="Xiao Y."/>
            <person name="Gibbons J.G."/>
            <person name="Terashima K."/>
            <person name="Hibbett D.S."/>
            <person name="Grigoriev I.V."/>
        </authorList>
    </citation>
    <scope>NUCLEOTIDE SEQUENCE</scope>
    <source>
        <strain evidence="17">ET3784</strain>
    </source>
</reference>
<evidence type="ECO:0000256" key="9">
    <source>
        <dbReference type="ARBA" id="ARBA00023288"/>
    </source>
</evidence>
<sequence length="423" mass="46302">MRLTVLSSKFTPDAVLVFLINFSAVYARTATSEADEAQITDPVEEFTSYYYAPVTDALDGFPTIWQPATIVSNDTEAQNIWANISQSVPTNIFPHPRIPTVGGRSLCTTPKLSTLPSDVASIPEKASAYLKFLRSAPVHLAVAMFFIGSNVLDWPYEAMRAIDEGHEICALTGFSSEDAFAELYYSVRMKAIKLVLGVTPTCWRPPFGDVDDRIRAIAEGLGLQTIIWQYDSFDWEEQSGNITAAQVYTNYDNFIARAENGTFNTEGSIMLTHELNNFTMQTAVTLSQIEGYFQSYVETNYSLPTFDEYISGNVTTNSSSSSSSNSTSSSTSQSSSAGVRLIQTISSVLLASITLGILMLAALGMSEDMIQAKWALLVLVSCIDGTMLPGRARVKATLVSAITRRKSLRNALPGERKAPRRDP</sequence>
<dbReference type="EC" id="3.5.1.41" evidence="12"/>
<dbReference type="GO" id="GO:0004099">
    <property type="term" value="F:chitin deacetylase activity"/>
    <property type="evidence" value="ECO:0007669"/>
    <property type="project" value="UniProtKB-EC"/>
</dbReference>
<name>A0AA38J606_9AGAR</name>
<accession>A0AA38J606</accession>
<feature type="domain" description="NodB homology" evidence="16">
    <location>
        <begin position="111"/>
        <end position="304"/>
    </location>
</feature>
<dbReference type="GO" id="GO:0006032">
    <property type="term" value="P:chitin catabolic process"/>
    <property type="evidence" value="ECO:0007669"/>
    <property type="project" value="UniProtKB-KW"/>
</dbReference>
<evidence type="ECO:0000256" key="11">
    <source>
        <dbReference type="ARBA" id="ARBA00023326"/>
    </source>
</evidence>
<reference evidence="17" key="2">
    <citation type="journal article" date="2023" name="Proc. Natl. Acad. Sci. U.S.A.">
        <title>A global phylogenomic analysis of the shiitake genus Lentinula.</title>
        <authorList>
            <person name="Sierra-Patev S."/>
            <person name="Min B."/>
            <person name="Naranjo-Ortiz M."/>
            <person name="Looney B."/>
            <person name="Konkel Z."/>
            <person name="Slot J.C."/>
            <person name="Sakamoto Y."/>
            <person name="Steenwyk J.L."/>
            <person name="Rokas A."/>
            <person name="Carro J."/>
            <person name="Camarero S."/>
            <person name="Ferreira P."/>
            <person name="Molpeceres G."/>
            <person name="Ruiz-Duenas F.J."/>
            <person name="Serrano A."/>
            <person name="Henrissat B."/>
            <person name="Drula E."/>
            <person name="Hughes K.W."/>
            <person name="Mata J.L."/>
            <person name="Ishikawa N.K."/>
            <person name="Vargas-Isla R."/>
            <person name="Ushijima S."/>
            <person name="Smith C.A."/>
            <person name="Donoghue J."/>
            <person name="Ahrendt S."/>
            <person name="Andreopoulos W."/>
            <person name="He G."/>
            <person name="LaButti K."/>
            <person name="Lipzen A."/>
            <person name="Ng V."/>
            <person name="Riley R."/>
            <person name="Sandor L."/>
            <person name="Barry K."/>
            <person name="Martinez A.T."/>
            <person name="Xiao Y."/>
            <person name="Gibbons J.G."/>
            <person name="Terashima K."/>
            <person name="Grigoriev I.V."/>
            <person name="Hibbett D."/>
        </authorList>
    </citation>
    <scope>NUCLEOTIDE SEQUENCE</scope>
    <source>
        <strain evidence="17">ET3784</strain>
    </source>
</reference>
<comment type="subcellular location">
    <subcellularLocation>
        <location evidence="2">Cell membrane</location>
        <topology evidence="2">Lipid-anchor</topology>
        <topology evidence="2">GPI-anchor</topology>
    </subcellularLocation>
</comment>
<evidence type="ECO:0000256" key="14">
    <source>
        <dbReference type="SAM" id="Phobius"/>
    </source>
</evidence>
<evidence type="ECO:0000256" key="7">
    <source>
        <dbReference type="ARBA" id="ARBA00023277"/>
    </source>
</evidence>
<dbReference type="GO" id="GO:0098552">
    <property type="term" value="C:side of membrane"/>
    <property type="evidence" value="ECO:0007669"/>
    <property type="project" value="UniProtKB-KW"/>
</dbReference>
<evidence type="ECO:0000256" key="4">
    <source>
        <dbReference type="ARBA" id="ARBA00022622"/>
    </source>
</evidence>
<evidence type="ECO:0000313" key="17">
    <source>
        <dbReference type="EMBL" id="KAJ3709880.1"/>
    </source>
</evidence>
<keyword evidence="3" id="KW-1003">Cell membrane</keyword>
<evidence type="ECO:0000256" key="8">
    <source>
        <dbReference type="ARBA" id="ARBA00023285"/>
    </source>
</evidence>
<keyword evidence="7" id="KW-0119">Carbohydrate metabolism</keyword>
<keyword evidence="6 14" id="KW-0472">Membrane</keyword>
<evidence type="ECO:0000256" key="12">
    <source>
        <dbReference type="ARBA" id="ARBA00024056"/>
    </source>
</evidence>
<dbReference type="EMBL" id="JANVFO010000154">
    <property type="protein sequence ID" value="KAJ3709880.1"/>
    <property type="molecule type" value="Genomic_DNA"/>
</dbReference>
<proteinExistence type="predicted"/>
<keyword evidence="11" id="KW-0624">Polysaccharide degradation</keyword>
<evidence type="ECO:0000256" key="6">
    <source>
        <dbReference type="ARBA" id="ARBA00023136"/>
    </source>
</evidence>
<comment type="catalytic activity">
    <reaction evidence="13">
        <text>[(1-&gt;4)-N-acetyl-beta-D-glucosaminyl](n) + n H2O = chitosan + n acetate</text>
        <dbReference type="Rhea" id="RHEA:10464"/>
        <dbReference type="Rhea" id="RHEA-COMP:9593"/>
        <dbReference type="Rhea" id="RHEA-COMP:9597"/>
        <dbReference type="ChEBI" id="CHEBI:15377"/>
        <dbReference type="ChEBI" id="CHEBI:17029"/>
        <dbReference type="ChEBI" id="CHEBI:30089"/>
        <dbReference type="ChEBI" id="CHEBI:57704"/>
        <dbReference type="EC" id="3.5.1.41"/>
    </reaction>
    <physiologicalReaction direction="left-to-right" evidence="13">
        <dbReference type="Rhea" id="RHEA:10465"/>
    </physiologicalReaction>
</comment>
<dbReference type="PANTHER" id="PTHR10587">
    <property type="entry name" value="GLYCOSYL TRANSFERASE-RELATED"/>
    <property type="match status" value="1"/>
</dbReference>
<evidence type="ECO:0000256" key="13">
    <source>
        <dbReference type="ARBA" id="ARBA00048494"/>
    </source>
</evidence>
<evidence type="ECO:0000256" key="2">
    <source>
        <dbReference type="ARBA" id="ARBA00004609"/>
    </source>
</evidence>
<organism evidence="17 18">
    <name type="scientific">Lentinula guzmanii</name>
    <dbReference type="NCBI Taxonomy" id="2804957"/>
    <lineage>
        <taxon>Eukaryota</taxon>
        <taxon>Fungi</taxon>
        <taxon>Dikarya</taxon>
        <taxon>Basidiomycota</taxon>
        <taxon>Agaricomycotina</taxon>
        <taxon>Agaricomycetes</taxon>
        <taxon>Agaricomycetidae</taxon>
        <taxon>Agaricales</taxon>
        <taxon>Marasmiineae</taxon>
        <taxon>Omphalotaceae</taxon>
        <taxon>Lentinula</taxon>
    </lineage>
</organism>
<keyword evidence="15" id="KW-0732">Signal</keyword>
<keyword evidence="10" id="KW-0961">Cell wall biogenesis/degradation</keyword>